<evidence type="ECO:0000256" key="5">
    <source>
        <dbReference type="ARBA" id="ARBA00022448"/>
    </source>
</evidence>
<dbReference type="Gene3D" id="1.10.510.10">
    <property type="entry name" value="Transferase(Phosphotransferase) domain 1"/>
    <property type="match status" value="1"/>
</dbReference>
<dbReference type="GO" id="GO:0005938">
    <property type="term" value="C:cell cortex"/>
    <property type="evidence" value="ECO:0007669"/>
    <property type="project" value="TreeGrafter"/>
</dbReference>
<dbReference type="EnsemblMetazoa" id="RPRC001975-RA">
    <property type="protein sequence ID" value="RPRC001975-PA"/>
    <property type="gene ID" value="RPRC001975"/>
</dbReference>
<organism evidence="16 17">
    <name type="scientific">Rhodnius prolixus</name>
    <name type="common">Triatomid bug</name>
    <dbReference type="NCBI Taxonomy" id="13249"/>
    <lineage>
        <taxon>Eukaryota</taxon>
        <taxon>Metazoa</taxon>
        <taxon>Ecdysozoa</taxon>
        <taxon>Arthropoda</taxon>
        <taxon>Hexapoda</taxon>
        <taxon>Insecta</taxon>
        <taxon>Pterygota</taxon>
        <taxon>Neoptera</taxon>
        <taxon>Paraneoptera</taxon>
        <taxon>Hemiptera</taxon>
        <taxon>Heteroptera</taxon>
        <taxon>Panheteroptera</taxon>
        <taxon>Cimicomorpha</taxon>
        <taxon>Reduviidae</taxon>
        <taxon>Triatominae</taxon>
        <taxon>Rhodnius</taxon>
    </lineage>
</organism>
<dbReference type="InterPro" id="IPR029901">
    <property type="entry name" value="Spire"/>
</dbReference>
<dbReference type="EMBL" id="ACPB03008872">
    <property type="status" value="NOT_ANNOTATED_CDS"/>
    <property type="molecule type" value="Genomic_DNA"/>
</dbReference>
<dbReference type="EMBL" id="ACPB03008873">
    <property type="status" value="NOT_ANNOTATED_CDS"/>
    <property type="molecule type" value="Genomic_DNA"/>
</dbReference>
<dbReference type="AlphaFoldDB" id="T1HD60"/>
<dbReference type="STRING" id="13249.T1HD60"/>
<dbReference type="GO" id="GO:0051295">
    <property type="term" value="P:establishment of meiotic spindle localization"/>
    <property type="evidence" value="ECO:0007669"/>
    <property type="project" value="TreeGrafter"/>
</dbReference>
<evidence type="ECO:0000313" key="17">
    <source>
        <dbReference type="Proteomes" id="UP000015103"/>
    </source>
</evidence>
<dbReference type="EMBL" id="ACPB03008866">
    <property type="status" value="NOT_ANNOTATED_CDS"/>
    <property type="molecule type" value="Genomic_DNA"/>
</dbReference>
<feature type="domain" description="KIND" evidence="15">
    <location>
        <begin position="9"/>
        <end position="80"/>
    </location>
</feature>
<evidence type="ECO:0000256" key="12">
    <source>
        <dbReference type="ARBA" id="ARBA00023212"/>
    </source>
</evidence>
<evidence type="ECO:0000256" key="7">
    <source>
        <dbReference type="ARBA" id="ARBA00022490"/>
    </source>
</evidence>
<evidence type="ECO:0000256" key="9">
    <source>
        <dbReference type="ARBA" id="ARBA00022927"/>
    </source>
</evidence>
<name>T1HD60_RHOPR</name>
<evidence type="ECO:0000259" key="15">
    <source>
        <dbReference type="Pfam" id="PF16474"/>
    </source>
</evidence>
<dbReference type="eggNOG" id="ENOG502QQPN">
    <property type="taxonomic scope" value="Eukaryota"/>
</dbReference>
<evidence type="ECO:0000256" key="13">
    <source>
        <dbReference type="ARBA" id="ARBA00023329"/>
    </source>
</evidence>
<evidence type="ECO:0000256" key="10">
    <source>
        <dbReference type="ARBA" id="ARBA00023136"/>
    </source>
</evidence>
<dbReference type="GO" id="GO:0008017">
    <property type="term" value="F:microtubule binding"/>
    <property type="evidence" value="ECO:0007669"/>
    <property type="project" value="TreeGrafter"/>
</dbReference>
<dbReference type="CDD" id="cd22068">
    <property type="entry name" value="WH2_DmSpire_r3-like"/>
    <property type="match status" value="1"/>
</dbReference>
<comment type="similarity">
    <text evidence="4">Belongs to the spire family.</text>
</comment>
<evidence type="ECO:0000256" key="4">
    <source>
        <dbReference type="ARBA" id="ARBA00010956"/>
    </source>
</evidence>
<evidence type="ECO:0000256" key="3">
    <source>
        <dbReference type="ARBA" id="ARBA00004413"/>
    </source>
</evidence>
<dbReference type="InParanoid" id="T1HD60"/>
<reference evidence="16" key="1">
    <citation type="submission" date="2015-05" db="UniProtKB">
        <authorList>
            <consortium name="EnsemblMetazoa"/>
        </authorList>
    </citation>
    <scope>IDENTIFICATION</scope>
</reference>
<dbReference type="VEuPathDB" id="VectorBase:RPRC001975"/>
<protein>
    <submittedName>
        <fullName evidence="16">KIND domain-containing protein</fullName>
    </submittedName>
</protein>
<dbReference type="GO" id="GO:0045010">
    <property type="term" value="P:actin nucleation"/>
    <property type="evidence" value="ECO:0007669"/>
    <property type="project" value="InterPro"/>
</dbReference>
<keyword evidence="5" id="KW-0813">Transport</keyword>
<dbReference type="EMBL" id="ACPB03008867">
    <property type="status" value="NOT_ANNOTATED_CDS"/>
    <property type="molecule type" value="Genomic_DNA"/>
</dbReference>
<dbReference type="Proteomes" id="UP000015103">
    <property type="component" value="Unassembled WGS sequence"/>
</dbReference>
<accession>T1HD60</accession>
<dbReference type="GO" id="GO:0030659">
    <property type="term" value="C:cytoplasmic vesicle membrane"/>
    <property type="evidence" value="ECO:0007669"/>
    <property type="project" value="UniProtKB-SubCell"/>
</dbReference>
<dbReference type="CDD" id="cd22065">
    <property type="entry name" value="WH2_Spire_1-2_r1"/>
    <property type="match status" value="1"/>
</dbReference>
<evidence type="ECO:0000256" key="1">
    <source>
        <dbReference type="ARBA" id="ARBA00004180"/>
    </source>
</evidence>
<evidence type="ECO:0000256" key="14">
    <source>
        <dbReference type="SAM" id="MobiDB-lite"/>
    </source>
</evidence>
<dbReference type="EMBL" id="ACPB03008870">
    <property type="status" value="NOT_ANNOTATED_CDS"/>
    <property type="molecule type" value="Genomic_DNA"/>
</dbReference>
<feature type="region of interest" description="Disordered" evidence="14">
    <location>
        <begin position="1"/>
        <end position="31"/>
    </location>
</feature>
<keyword evidence="17" id="KW-1185">Reference proteome</keyword>
<dbReference type="GO" id="GO:0051639">
    <property type="term" value="P:actin filament network formation"/>
    <property type="evidence" value="ECO:0007669"/>
    <property type="project" value="TreeGrafter"/>
</dbReference>
<evidence type="ECO:0000256" key="2">
    <source>
        <dbReference type="ARBA" id="ARBA00004245"/>
    </source>
</evidence>
<keyword evidence="8" id="KW-0677">Repeat</keyword>
<keyword evidence="13" id="KW-0968">Cytoplasmic vesicle</keyword>
<dbReference type="GO" id="GO:0003779">
    <property type="term" value="F:actin binding"/>
    <property type="evidence" value="ECO:0007669"/>
    <property type="project" value="UniProtKB-KW"/>
</dbReference>
<dbReference type="EMBL" id="ACPB03008868">
    <property type="status" value="NOT_ANNOTATED_CDS"/>
    <property type="molecule type" value="Genomic_DNA"/>
</dbReference>
<proteinExistence type="inferred from homology"/>
<dbReference type="PANTHER" id="PTHR21345:SF3">
    <property type="entry name" value="PROTEIN SPIRE"/>
    <property type="match status" value="1"/>
</dbReference>
<feature type="region of interest" description="Disordered" evidence="14">
    <location>
        <begin position="350"/>
        <end position="378"/>
    </location>
</feature>
<dbReference type="GO" id="GO:0015031">
    <property type="term" value="P:protein transport"/>
    <property type="evidence" value="ECO:0007669"/>
    <property type="project" value="UniProtKB-KW"/>
</dbReference>
<keyword evidence="9" id="KW-0653">Protein transport</keyword>
<dbReference type="GO" id="GO:0030041">
    <property type="term" value="P:actin filament polymerization"/>
    <property type="evidence" value="ECO:0007669"/>
    <property type="project" value="TreeGrafter"/>
</dbReference>
<dbReference type="GO" id="GO:0036089">
    <property type="term" value="P:cleavage furrow formation"/>
    <property type="evidence" value="ECO:0007669"/>
    <property type="project" value="TreeGrafter"/>
</dbReference>
<feature type="compositionally biased region" description="Basic and acidic residues" evidence="14">
    <location>
        <begin position="1"/>
        <end position="14"/>
    </location>
</feature>
<keyword evidence="11" id="KW-0009">Actin-binding</keyword>
<dbReference type="GO" id="GO:0005856">
    <property type="term" value="C:cytoskeleton"/>
    <property type="evidence" value="ECO:0007669"/>
    <property type="project" value="UniProtKB-SubCell"/>
</dbReference>
<dbReference type="GO" id="GO:0040038">
    <property type="term" value="P:polar body extrusion after meiotic divisions"/>
    <property type="evidence" value="ECO:0007669"/>
    <property type="project" value="TreeGrafter"/>
</dbReference>
<evidence type="ECO:0000313" key="16">
    <source>
        <dbReference type="EnsemblMetazoa" id="RPRC001975-PA"/>
    </source>
</evidence>
<keyword evidence="12" id="KW-0206">Cytoskeleton</keyword>
<dbReference type="EMBL" id="ACPB03008871">
    <property type="status" value="NOT_ANNOTATED_CDS"/>
    <property type="molecule type" value="Genomic_DNA"/>
</dbReference>
<keyword evidence="10" id="KW-0472">Membrane</keyword>
<dbReference type="GO" id="GO:0048193">
    <property type="term" value="P:Golgi vesicle transport"/>
    <property type="evidence" value="ECO:0007669"/>
    <property type="project" value="TreeGrafter"/>
</dbReference>
<sequence>MGPEEYREVRQHNETDDEGIERDSGEGEEDRVPPCFSLALVQQECTVRLGGVPSQEADAHYRAVCRAFVAEALELSTFLEKVGTRQITKVEDHLETLNFTDWARLWVQVIRELRRGVQLKKVCYTRKPIEYELTPYEILMDDIRSRRYKLNKVMVDGRIPHKVKKDAHAIILEFIRSRPPLRKSNSVFKMKLKQDPDTDLTFVVASGFIPLQSGWGCCARPDNVVGNGMLVGGNRPVDGHVPPPPEPVQQELAEEAHDWHSKIENFRQTVPSASGCEVKLINDCLEPPGKRAFLVDSRETVSPVTPYSAPQTEKKLIKVDYSALFSDEEEDEVLEVTKVVDDEDDDEKLEIGENGSSVVGDGGGDVGSGETATTNPWTRTGSLKLSKAEIDHYCDTALQCTAPKQSSHRPQCYIL</sequence>
<evidence type="ECO:0000256" key="11">
    <source>
        <dbReference type="ARBA" id="ARBA00023203"/>
    </source>
</evidence>
<comment type="subcellular location">
    <subcellularLocation>
        <location evidence="3">Cell membrane</location>
        <topology evidence="3">Peripheral membrane protein</topology>
        <orientation evidence="3">Cytoplasmic side</orientation>
    </subcellularLocation>
    <subcellularLocation>
        <location evidence="2">Cytoplasm</location>
        <location evidence="2">Cytoskeleton</location>
    </subcellularLocation>
    <subcellularLocation>
        <location evidence="1">Cytoplasmic vesicle membrane</location>
        <topology evidence="1">Peripheral membrane protein</topology>
        <orientation evidence="1">Cytoplasmic side</orientation>
    </subcellularLocation>
</comment>
<dbReference type="InterPro" id="IPR011019">
    <property type="entry name" value="KIND_dom"/>
</dbReference>
<dbReference type="Pfam" id="PF16474">
    <property type="entry name" value="KIND"/>
    <property type="match status" value="1"/>
</dbReference>
<keyword evidence="7" id="KW-0963">Cytoplasm</keyword>
<dbReference type="GO" id="GO:0005886">
    <property type="term" value="C:plasma membrane"/>
    <property type="evidence" value="ECO:0007669"/>
    <property type="project" value="UniProtKB-SubCell"/>
</dbReference>
<evidence type="ECO:0000256" key="8">
    <source>
        <dbReference type="ARBA" id="ARBA00022737"/>
    </source>
</evidence>
<dbReference type="HOGENOM" id="CLU_662797_0_0_1"/>
<keyword evidence="6" id="KW-1003">Cell membrane</keyword>
<dbReference type="PANTHER" id="PTHR21345">
    <property type="entry name" value="SPIRE"/>
    <property type="match status" value="1"/>
</dbReference>
<evidence type="ECO:0000256" key="6">
    <source>
        <dbReference type="ARBA" id="ARBA00022475"/>
    </source>
</evidence>
<dbReference type="EMBL" id="ACPB03008869">
    <property type="status" value="NOT_ANNOTATED_CDS"/>
    <property type="molecule type" value="Genomic_DNA"/>
</dbReference>